<dbReference type="GO" id="GO:0008237">
    <property type="term" value="F:metallopeptidase activity"/>
    <property type="evidence" value="ECO:0007669"/>
    <property type="project" value="InterPro"/>
</dbReference>
<evidence type="ECO:0000313" key="1">
    <source>
        <dbReference type="EMBL" id="MCT7943158.1"/>
    </source>
</evidence>
<dbReference type="Proteomes" id="UP001155546">
    <property type="component" value="Unassembled WGS sequence"/>
</dbReference>
<accession>A0A9X3AXG2</accession>
<dbReference type="InterPro" id="IPR010384">
    <property type="entry name" value="MtfA_fam"/>
</dbReference>
<dbReference type="AlphaFoldDB" id="A0A9X3AXG2"/>
<dbReference type="EMBL" id="JAMTCD010000024">
    <property type="protein sequence ID" value="MCT7943158.1"/>
    <property type="molecule type" value="Genomic_DNA"/>
</dbReference>
<sequence length="274" mass="31522">MIAIVIVCIIATSAICWIASARLRRERHRHQVCLQAFPKTWRSILRKRFPYYQSMPTDLQLQLKKHIQIFIDEKQFVGCDGLTITDEIKVTVAAQACLLLLNRKTDYYPNLKQILIYPHAFIVEQQKIDFAGVASHHRSVLLGESWGNGKVILSWQNTLHGAAEPFDGQNVVIHEFAHQLDQENGPANGAPTLRQIKDYADWSSTLGKEFKQLQYCASQQIPSLFNYYGATNPAEFFAVISETFFEKPNAFSQQHPELYSELSQFYQLNPIHWH</sequence>
<dbReference type="PANTHER" id="PTHR30164:SF2">
    <property type="entry name" value="PROTEIN MTFA"/>
    <property type="match status" value="1"/>
</dbReference>
<dbReference type="Gene3D" id="3.40.390.10">
    <property type="entry name" value="Collagenase (Catalytic Domain)"/>
    <property type="match status" value="1"/>
</dbReference>
<dbReference type="InterPro" id="IPR042252">
    <property type="entry name" value="MtfA_N"/>
</dbReference>
<organism evidence="1 2">
    <name type="scientific">Shewanella holmiensis</name>
    <dbReference type="NCBI Taxonomy" id="2952222"/>
    <lineage>
        <taxon>Bacteria</taxon>
        <taxon>Pseudomonadati</taxon>
        <taxon>Pseudomonadota</taxon>
        <taxon>Gammaproteobacteria</taxon>
        <taxon>Alteromonadales</taxon>
        <taxon>Shewanellaceae</taxon>
        <taxon>Shewanella</taxon>
    </lineage>
</organism>
<evidence type="ECO:0000313" key="2">
    <source>
        <dbReference type="Proteomes" id="UP001155546"/>
    </source>
</evidence>
<dbReference type="CDD" id="cd20169">
    <property type="entry name" value="Peptidase_M90_mtfA"/>
    <property type="match status" value="1"/>
</dbReference>
<dbReference type="SUPFAM" id="SSF55486">
    <property type="entry name" value="Metalloproteases ('zincins'), catalytic domain"/>
    <property type="match status" value="1"/>
</dbReference>
<reference evidence="1" key="1">
    <citation type="journal article" date="2023" name="Int. J. Syst. Evol. Microbiol.">
        <title>&lt;i&gt;Shewanella septentrionalis&lt;/i&gt; sp. nov. and &lt;i&gt;Shewanella holmiensis&lt;/i&gt; sp. nov., isolated from Baltic Sea water and sediments.</title>
        <authorList>
            <person name="Martin-Rodriguez A.J."/>
            <person name="Thorell K."/>
            <person name="Joffre E."/>
            <person name="Jensie-Markopoulos S."/>
            <person name="Moore E.R.B."/>
            <person name="Sjoling A."/>
        </authorList>
    </citation>
    <scope>NUCLEOTIDE SEQUENCE</scope>
    <source>
        <strain evidence="1">SP1S2-7</strain>
    </source>
</reference>
<name>A0A9X3AXG2_9GAMM</name>
<gene>
    <name evidence="1" type="ORF">NE535_15415</name>
</gene>
<keyword evidence="2" id="KW-1185">Reference proteome</keyword>
<dbReference type="Pfam" id="PF06167">
    <property type="entry name" value="Peptidase_M90"/>
    <property type="match status" value="1"/>
</dbReference>
<dbReference type="GO" id="GO:0005829">
    <property type="term" value="C:cytosol"/>
    <property type="evidence" value="ECO:0007669"/>
    <property type="project" value="TreeGrafter"/>
</dbReference>
<comment type="caution">
    <text evidence="1">The sequence shown here is derived from an EMBL/GenBank/DDBJ whole genome shotgun (WGS) entry which is preliminary data.</text>
</comment>
<dbReference type="RefSeq" id="WP_261299499.1">
    <property type="nucleotide sequence ID" value="NZ_JAMTCD010000024.1"/>
</dbReference>
<dbReference type="GO" id="GO:0004177">
    <property type="term" value="F:aminopeptidase activity"/>
    <property type="evidence" value="ECO:0007669"/>
    <property type="project" value="TreeGrafter"/>
</dbReference>
<dbReference type="Gene3D" id="1.10.472.150">
    <property type="entry name" value="Glucose-regulated metallo-peptidase M90, N-terminal domain"/>
    <property type="match status" value="1"/>
</dbReference>
<dbReference type="PANTHER" id="PTHR30164">
    <property type="entry name" value="MTFA PEPTIDASE"/>
    <property type="match status" value="1"/>
</dbReference>
<dbReference type="InterPro" id="IPR024079">
    <property type="entry name" value="MetalloPept_cat_dom_sf"/>
</dbReference>
<protein>
    <submittedName>
        <fullName evidence="1">Zinc-dependent peptidase</fullName>
    </submittedName>
</protein>
<proteinExistence type="predicted"/>